<feature type="region of interest" description="Disordered" evidence="6">
    <location>
        <begin position="418"/>
        <end position="439"/>
    </location>
</feature>
<feature type="transmembrane region" description="Helical" evidence="7">
    <location>
        <begin position="106"/>
        <end position="129"/>
    </location>
</feature>
<dbReference type="EMBL" id="KZ559514">
    <property type="protein sequence ID" value="PLN84066.1"/>
    <property type="molecule type" value="Genomic_DNA"/>
</dbReference>
<dbReference type="OrthoDB" id="5022096at2759"/>
<dbReference type="Proteomes" id="UP000235023">
    <property type="component" value="Unassembled WGS sequence"/>
</dbReference>
<feature type="transmembrane region" description="Helical" evidence="7">
    <location>
        <begin position="263"/>
        <end position="283"/>
    </location>
</feature>
<dbReference type="InterPro" id="IPR049326">
    <property type="entry name" value="Rhodopsin_dom_fungi"/>
</dbReference>
<feature type="transmembrane region" description="Helical" evidence="7">
    <location>
        <begin position="141"/>
        <end position="163"/>
    </location>
</feature>
<reference evidence="10" key="1">
    <citation type="submission" date="2017-12" db="EMBL/GenBank/DDBJ databases">
        <authorList>
            <consortium name="DOE Joint Genome Institute"/>
            <person name="Mondo S.J."/>
            <person name="Kjaerbolling I."/>
            <person name="Vesth T.C."/>
            <person name="Frisvad J.C."/>
            <person name="Nybo J.L."/>
            <person name="Theobald S."/>
            <person name="Kuo A."/>
            <person name="Bowyer P."/>
            <person name="Matsuda Y."/>
            <person name="Lyhne E.K."/>
            <person name="Kogle M.E."/>
            <person name="Clum A."/>
            <person name="Lipzen A."/>
            <person name="Salamov A."/>
            <person name="Ngan C.Y."/>
            <person name="Daum C."/>
            <person name="Chiniquy J."/>
            <person name="Barry K."/>
            <person name="LaButti K."/>
            <person name="Haridas S."/>
            <person name="Simmons B.A."/>
            <person name="Magnuson J.K."/>
            <person name="Mortensen U.H."/>
            <person name="Larsen T.O."/>
            <person name="Grigoriev I.V."/>
            <person name="Baker S.E."/>
            <person name="Andersen M.R."/>
            <person name="Nordberg H.P."/>
            <person name="Cantor M.N."/>
            <person name="Hua S.X."/>
        </authorList>
    </citation>
    <scope>NUCLEOTIDE SEQUENCE [LARGE SCALE GENOMIC DNA]</scope>
    <source>
        <strain evidence="10">IBT 19404</strain>
    </source>
</reference>
<feature type="transmembrane region" description="Helical" evidence="7">
    <location>
        <begin position="63"/>
        <end position="86"/>
    </location>
</feature>
<evidence type="ECO:0000256" key="5">
    <source>
        <dbReference type="ARBA" id="ARBA00038359"/>
    </source>
</evidence>
<feature type="transmembrane region" description="Helical" evidence="7">
    <location>
        <begin position="225"/>
        <end position="243"/>
    </location>
</feature>
<evidence type="ECO:0000256" key="3">
    <source>
        <dbReference type="ARBA" id="ARBA00022989"/>
    </source>
</evidence>
<keyword evidence="3 7" id="KW-1133">Transmembrane helix</keyword>
<evidence type="ECO:0000256" key="1">
    <source>
        <dbReference type="ARBA" id="ARBA00004141"/>
    </source>
</evidence>
<comment type="subcellular location">
    <subcellularLocation>
        <location evidence="1">Membrane</location>
        <topology evidence="1">Multi-pass membrane protein</topology>
    </subcellularLocation>
</comment>
<evidence type="ECO:0000313" key="9">
    <source>
        <dbReference type="EMBL" id="PLN84066.1"/>
    </source>
</evidence>
<dbReference type="InterPro" id="IPR052337">
    <property type="entry name" value="SAT4-like"/>
</dbReference>
<accession>A0A2J5I2X1</accession>
<name>A0A2J5I2X1_9EURO</name>
<dbReference type="AlphaFoldDB" id="A0A2J5I2X1"/>
<feature type="transmembrane region" description="Helical" evidence="7">
    <location>
        <begin position="30"/>
        <end position="51"/>
    </location>
</feature>
<evidence type="ECO:0000259" key="8">
    <source>
        <dbReference type="Pfam" id="PF20684"/>
    </source>
</evidence>
<dbReference type="PANTHER" id="PTHR33048">
    <property type="entry name" value="PTH11-LIKE INTEGRAL MEMBRANE PROTEIN (AFU_ORTHOLOGUE AFUA_5G11245)"/>
    <property type="match status" value="1"/>
</dbReference>
<feature type="transmembrane region" description="Helical" evidence="7">
    <location>
        <begin position="194"/>
        <end position="213"/>
    </location>
</feature>
<keyword evidence="4 7" id="KW-0472">Membrane</keyword>
<dbReference type="Pfam" id="PF20684">
    <property type="entry name" value="Fung_rhodopsin"/>
    <property type="match status" value="1"/>
</dbReference>
<evidence type="ECO:0000256" key="6">
    <source>
        <dbReference type="SAM" id="MobiDB-lite"/>
    </source>
</evidence>
<dbReference type="PANTHER" id="PTHR33048:SF167">
    <property type="entry name" value="INTEGRAL MEMBRANE PROTEIN"/>
    <property type="match status" value="1"/>
</dbReference>
<feature type="region of interest" description="Disordered" evidence="6">
    <location>
        <begin position="304"/>
        <end position="326"/>
    </location>
</feature>
<feature type="region of interest" description="Disordered" evidence="6">
    <location>
        <begin position="362"/>
        <end position="403"/>
    </location>
</feature>
<comment type="similarity">
    <text evidence="5">Belongs to the SAT4 family.</text>
</comment>
<organism evidence="9 10">
    <name type="scientific">Aspergillus taichungensis</name>
    <dbReference type="NCBI Taxonomy" id="482145"/>
    <lineage>
        <taxon>Eukaryota</taxon>
        <taxon>Fungi</taxon>
        <taxon>Dikarya</taxon>
        <taxon>Ascomycota</taxon>
        <taxon>Pezizomycotina</taxon>
        <taxon>Eurotiomycetes</taxon>
        <taxon>Eurotiomycetidae</taxon>
        <taxon>Eurotiales</taxon>
        <taxon>Aspergillaceae</taxon>
        <taxon>Aspergillus</taxon>
        <taxon>Aspergillus subgen. Circumdati</taxon>
    </lineage>
</organism>
<feature type="domain" description="Rhodopsin" evidence="8">
    <location>
        <begin position="47"/>
        <end position="289"/>
    </location>
</feature>
<keyword evidence="10" id="KW-1185">Reference proteome</keyword>
<evidence type="ECO:0000256" key="7">
    <source>
        <dbReference type="SAM" id="Phobius"/>
    </source>
</evidence>
<evidence type="ECO:0000313" key="10">
    <source>
        <dbReference type="Proteomes" id="UP000235023"/>
    </source>
</evidence>
<evidence type="ECO:0000256" key="2">
    <source>
        <dbReference type="ARBA" id="ARBA00022692"/>
    </source>
</evidence>
<feature type="compositionally biased region" description="Polar residues" evidence="6">
    <location>
        <begin position="304"/>
        <end position="322"/>
    </location>
</feature>
<feature type="compositionally biased region" description="Basic and acidic residues" evidence="6">
    <location>
        <begin position="418"/>
        <end position="433"/>
    </location>
</feature>
<evidence type="ECO:0000256" key="4">
    <source>
        <dbReference type="ARBA" id="ARBA00023136"/>
    </source>
</evidence>
<proteinExistence type="inferred from homology"/>
<keyword evidence="2 7" id="KW-0812">Transmembrane</keyword>
<protein>
    <recommendedName>
        <fullName evidence="8">Rhodopsin domain-containing protein</fullName>
    </recommendedName>
</protein>
<gene>
    <name evidence="9" type="ORF">BDW42DRAFT_199792</name>
</gene>
<dbReference type="GO" id="GO:0016020">
    <property type="term" value="C:membrane"/>
    <property type="evidence" value="ECO:0007669"/>
    <property type="project" value="UniProtKB-SubCell"/>
</dbReference>
<sequence length="439" mass="49094">MATEESPLQLVTRQTKFPLETTGDTRAPHILAIIGFLTGLSTVLIALRGYVRLYILRRFDIEDGVIVAALLCAFGVLACFVGESFHGLGHYSDDIAMADFGILNEWMWYHAIVIVLGISLVKVSLAFFLLRFAARKRALQWFIIGCLIFLILFTIACVLTLVLQCIPVQAAWNYALRKTAKCYSAKTYLAIAEFHSAINIATDVVFATLPVFMFHNIQVNRWTKISLMGILSLGYFACAAAIVKTVLLSQLYKDPDSFRNCNYLIWNCAELNIGIIAASFPTIKPLMKRVLGSTLNFTGGASNSRYGKRSATISSNQPLQSLKRSRTDNDYHEHLIHDDQLPNNITNNGNKNKYSVRVATDQDKGASGSAHSLDGSEEGLDPRPRPQPRPDPNAYYYRYQTPSRSEILRTTEVIVQREDSPDWERDGHGDRGRFVGGRI</sequence>